<evidence type="ECO:0000256" key="1">
    <source>
        <dbReference type="SAM" id="MobiDB-lite"/>
    </source>
</evidence>
<dbReference type="EMBL" id="KV423942">
    <property type="protein sequence ID" value="KZT59263.1"/>
    <property type="molecule type" value="Genomic_DNA"/>
</dbReference>
<dbReference type="Proteomes" id="UP000076842">
    <property type="component" value="Unassembled WGS sequence"/>
</dbReference>
<feature type="compositionally biased region" description="Basic and acidic residues" evidence="1">
    <location>
        <begin position="235"/>
        <end position="246"/>
    </location>
</feature>
<feature type="region of interest" description="Disordered" evidence="1">
    <location>
        <begin position="125"/>
        <end position="163"/>
    </location>
</feature>
<dbReference type="AlphaFoldDB" id="A0A165HGA9"/>
<protein>
    <submittedName>
        <fullName evidence="2">Uncharacterized protein</fullName>
    </submittedName>
</protein>
<evidence type="ECO:0000313" key="3">
    <source>
        <dbReference type="Proteomes" id="UP000076842"/>
    </source>
</evidence>
<accession>A0A165HGA9</accession>
<name>A0A165HGA9_9BASI</name>
<gene>
    <name evidence="2" type="ORF">CALCODRAFT_199067</name>
</gene>
<feature type="compositionally biased region" description="Low complexity" evidence="1">
    <location>
        <begin position="140"/>
        <end position="151"/>
    </location>
</feature>
<reference evidence="2 3" key="1">
    <citation type="journal article" date="2016" name="Mol. Biol. Evol.">
        <title>Comparative Genomics of Early-Diverging Mushroom-Forming Fungi Provides Insights into the Origins of Lignocellulose Decay Capabilities.</title>
        <authorList>
            <person name="Nagy L.G."/>
            <person name="Riley R."/>
            <person name="Tritt A."/>
            <person name="Adam C."/>
            <person name="Daum C."/>
            <person name="Floudas D."/>
            <person name="Sun H."/>
            <person name="Yadav J.S."/>
            <person name="Pangilinan J."/>
            <person name="Larsson K.H."/>
            <person name="Matsuura K."/>
            <person name="Barry K."/>
            <person name="Labutti K."/>
            <person name="Kuo R."/>
            <person name="Ohm R.A."/>
            <person name="Bhattacharya S.S."/>
            <person name="Shirouzu T."/>
            <person name="Yoshinaga Y."/>
            <person name="Martin F.M."/>
            <person name="Grigoriev I.V."/>
            <person name="Hibbett D.S."/>
        </authorList>
    </citation>
    <scope>NUCLEOTIDE SEQUENCE [LARGE SCALE GENOMIC DNA]</scope>
    <source>
        <strain evidence="2 3">HHB12733</strain>
    </source>
</reference>
<keyword evidence="3" id="KW-1185">Reference proteome</keyword>
<sequence>MRGLSGGRAGYRAWAIRSRPWSVAAEALCAVGVCLLRRQIAGGLMRKRTRYKGAVGWLLMREAGEVMGCASARECGAQPTRAEAAHASLPFRPSNPPFVRSLLPPAPPSSLPSPLLSYTHPPLSFHPTTSSLRPPRRTSRPCPCSVYHPAAAQPPPPPSHALAHGAAPLLLGLRRPLQAQQEVLTAHTHPLKRSRVPRLPQGRRRRCARTGAGPLPLPHPPQGRRTHHSGQLCAQHREQHPRPLLR</sequence>
<organism evidence="2 3">
    <name type="scientific">Calocera cornea HHB12733</name>
    <dbReference type="NCBI Taxonomy" id="1353952"/>
    <lineage>
        <taxon>Eukaryota</taxon>
        <taxon>Fungi</taxon>
        <taxon>Dikarya</taxon>
        <taxon>Basidiomycota</taxon>
        <taxon>Agaricomycotina</taxon>
        <taxon>Dacrymycetes</taxon>
        <taxon>Dacrymycetales</taxon>
        <taxon>Dacrymycetaceae</taxon>
        <taxon>Calocera</taxon>
    </lineage>
</organism>
<feature type="compositionally biased region" description="Basic residues" evidence="1">
    <location>
        <begin position="189"/>
        <end position="208"/>
    </location>
</feature>
<dbReference type="InParanoid" id="A0A165HGA9"/>
<feature type="region of interest" description="Disordered" evidence="1">
    <location>
        <begin position="184"/>
        <end position="246"/>
    </location>
</feature>
<proteinExistence type="predicted"/>
<evidence type="ECO:0000313" key="2">
    <source>
        <dbReference type="EMBL" id="KZT59263.1"/>
    </source>
</evidence>